<dbReference type="Gene3D" id="3.30.460.10">
    <property type="entry name" value="Beta Polymerase, domain 2"/>
    <property type="match status" value="1"/>
</dbReference>
<feature type="compositionally biased region" description="Basic residues" evidence="5">
    <location>
        <begin position="326"/>
        <end position="341"/>
    </location>
</feature>
<dbReference type="Pfam" id="PF10391">
    <property type="entry name" value="DNA_pol_lambd_f"/>
    <property type="match status" value="1"/>
</dbReference>
<dbReference type="Gene3D" id="3.30.210.10">
    <property type="entry name" value="DNA polymerase, thumb domain"/>
    <property type="match status" value="1"/>
</dbReference>
<dbReference type="SUPFAM" id="SSF81301">
    <property type="entry name" value="Nucleotidyltransferase"/>
    <property type="match status" value="1"/>
</dbReference>
<accession>A0A4S4KYX7</accession>
<evidence type="ECO:0000313" key="7">
    <source>
        <dbReference type="EMBL" id="THH03917.1"/>
    </source>
</evidence>
<evidence type="ECO:0000256" key="4">
    <source>
        <dbReference type="ARBA" id="ARBA00022705"/>
    </source>
</evidence>
<dbReference type="Proteomes" id="UP000310158">
    <property type="component" value="Unassembled WGS sequence"/>
</dbReference>
<keyword evidence="1" id="KW-0237">DNA synthesis</keyword>
<sequence>MRHIADLQTIPAVGQRTATELVDAGCTSVADMHLPQYNKMLTSAQRIGLLYLDHINEPVSREEAEDVIEFIRYHISSKFEVHLMGSYRRDSSTLSDIDVLLFHPSYIHIPTPRPSALDFTRSRSRGKQPHPFNTGRPTVAQRQNSPLIQDVVHPLEAAGLLATPLMAGPRKWQGVALLPKKVDGAWEEVGVRLRDLRAKRGVYRRLDLNLAPMKSRGAAMLALTGDVDFVRSLRVTACKLGMHLNEYGLWRWNTNVTASTPSASSTSTSPPSSSSSADEDEEQEQKETEDSEGMEDGFWELIEGENEEGIMRELGMNYVPPDKRNFRFLKGSKRGRPRKGR</sequence>
<keyword evidence="3" id="KW-0548">Nucleotidyltransferase</keyword>
<evidence type="ECO:0000256" key="3">
    <source>
        <dbReference type="ARBA" id="ARBA00022695"/>
    </source>
</evidence>
<keyword evidence="4" id="KW-0235">DNA replication</keyword>
<dbReference type="InterPro" id="IPR043519">
    <property type="entry name" value="NT_sf"/>
</dbReference>
<dbReference type="Pfam" id="PF14791">
    <property type="entry name" value="DNA_pol_B_thumb"/>
    <property type="match status" value="1"/>
</dbReference>
<dbReference type="PANTHER" id="PTHR11276">
    <property type="entry name" value="DNA POLYMERASE TYPE-X FAMILY MEMBER"/>
    <property type="match status" value="1"/>
</dbReference>
<dbReference type="InterPro" id="IPR018944">
    <property type="entry name" value="DNA_pol_lambd_fingers_domain"/>
</dbReference>
<dbReference type="PRINTS" id="PR00869">
    <property type="entry name" value="DNAPOLX"/>
</dbReference>
<dbReference type="GO" id="GO:0005634">
    <property type="term" value="C:nucleus"/>
    <property type="evidence" value="ECO:0007669"/>
    <property type="project" value="TreeGrafter"/>
</dbReference>
<feature type="region of interest" description="Disordered" evidence="5">
    <location>
        <begin position="258"/>
        <end position="302"/>
    </location>
</feature>
<evidence type="ECO:0000256" key="2">
    <source>
        <dbReference type="ARBA" id="ARBA00022679"/>
    </source>
</evidence>
<keyword evidence="8" id="KW-1185">Reference proteome</keyword>
<dbReference type="InterPro" id="IPR029398">
    <property type="entry name" value="PolB_thumb"/>
</dbReference>
<comment type="caution">
    <text evidence="7">The sequence shown here is derived from an EMBL/GenBank/DDBJ whole genome shotgun (WGS) entry which is preliminary data.</text>
</comment>
<evidence type="ECO:0000256" key="1">
    <source>
        <dbReference type="ARBA" id="ARBA00022634"/>
    </source>
</evidence>
<dbReference type="GO" id="GO:0003887">
    <property type="term" value="F:DNA-directed DNA polymerase activity"/>
    <property type="evidence" value="ECO:0007669"/>
    <property type="project" value="InterPro"/>
</dbReference>
<evidence type="ECO:0000256" key="5">
    <source>
        <dbReference type="SAM" id="MobiDB-lite"/>
    </source>
</evidence>
<feature type="region of interest" description="Disordered" evidence="5">
    <location>
        <begin position="318"/>
        <end position="341"/>
    </location>
</feature>
<dbReference type="SMART" id="SM00483">
    <property type="entry name" value="POLXc"/>
    <property type="match status" value="1"/>
</dbReference>
<proteinExistence type="predicted"/>
<dbReference type="EMBL" id="SGPL01001249">
    <property type="protein sequence ID" value="THH03917.1"/>
    <property type="molecule type" value="Genomic_DNA"/>
</dbReference>
<feature type="domain" description="DNA-directed DNA polymerase X" evidence="6">
    <location>
        <begin position="1"/>
        <end position="325"/>
    </location>
</feature>
<dbReference type="InterPro" id="IPR028207">
    <property type="entry name" value="DNA_pol_B_palm_palm"/>
</dbReference>
<name>A0A4S4KYX7_9AGAM</name>
<protein>
    <recommendedName>
        <fullName evidence="6">DNA-directed DNA polymerase X domain-containing protein</fullName>
    </recommendedName>
</protein>
<evidence type="ECO:0000259" key="6">
    <source>
        <dbReference type="SMART" id="SM00483"/>
    </source>
</evidence>
<feature type="compositionally biased region" description="Acidic residues" evidence="5">
    <location>
        <begin position="277"/>
        <end position="302"/>
    </location>
</feature>
<dbReference type="InterPro" id="IPR022312">
    <property type="entry name" value="DNA_pol_X"/>
</dbReference>
<reference evidence="7 8" key="1">
    <citation type="submission" date="2019-02" db="EMBL/GenBank/DDBJ databases">
        <title>Genome sequencing of the rare red list fungi Bondarzewia mesenterica.</title>
        <authorList>
            <person name="Buettner E."/>
            <person name="Kellner H."/>
        </authorList>
    </citation>
    <scope>NUCLEOTIDE SEQUENCE [LARGE SCALE GENOMIC DNA]</scope>
    <source>
        <strain evidence="7 8">DSM 108281</strain>
    </source>
</reference>
<dbReference type="InterPro" id="IPR037160">
    <property type="entry name" value="DNA_Pol_thumb_sf"/>
</dbReference>
<dbReference type="Gene3D" id="1.10.150.20">
    <property type="entry name" value="5' to 3' exonuclease, C-terminal subdomain"/>
    <property type="match status" value="1"/>
</dbReference>
<dbReference type="OrthoDB" id="205514at2759"/>
<dbReference type="Pfam" id="PF14792">
    <property type="entry name" value="DNA_pol_B_palm"/>
    <property type="match status" value="1"/>
</dbReference>
<feature type="region of interest" description="Disordered" evidence="5">
    <location>
        <begin position="118"/>
        <end position="139"/>
    </location>
</feature>
<feature type="compositionally biased region" description="Low complexity" evidence="5">
    <location>
        <begin position="258"/>
        <end position="276"/>
    </location>
</feature>
<evidence type="ECO:0000313" key="8">
    <source>
        <dbReference type="Proteomes" id="UP000310158"/>
    </source>
</evidence>
<organism evidence="7 8">
    <name type="scientific">Bondarzewia mesenterica</name>
    <dbReference type="NCBI Taxonomy" id="1095465"/>
    <lineage>
        <taxon>Eukaryota</taxon>
        <taxon>Fungi</taxon>
        <taxon>Dikarya</taxon>
        <taxon>Basidiomycota</taxon>
        <taxon>Agaricomycotina</taxon>
        <taxon>Agaricomycetes</taxon>
        <taxon>Russulales</taxon>
        <taxon>Bondarzewiaceae</taxon>
        <taxon>Bondarzewia</taxon>
    </lineage>
</organism>
<dbReference type="SUPFAM" id="SSF81585">
    <property type="entry name" value="PsbU/PolX domain-like"/>
    <property type="match status" value="1"/>
</dbReference>
<keyword evidence="2" id="KW-0808">Transferase</keyword>
<dbReference type="GO" id="GO:0006303">
    <property type="term" value="P:double-strand break repair via nonhomologous end joining"/>
    <property type="evidence" value="ECO:0007669"/>
    <property type="project" value="TreeGrafter"/>
</dbReference>
<dbReference type="GO" id="GO:0003677">
    <property type="term" value="F:DNA binding"/>
    <property type="evidence" value="ECO:0007669"/>
    <property type="project" value="InterPro"/>
</dbReference>
<dbReference type="PANTHER" id="PTHR11276:SF28">
    <property type="entry name" value="DNA POLYMERASE LAMBDA"/>
    <property type="match status" value="1"/>
</dbReference>
<dbReference type="AlphaFoldDB" id="A0A4S4KYX7"/>
<gene>
    <name evidence="7" type="ORF">EW146_g10317</name>
</gene>
<dbReference type="InterPro" id="IPR002054">
    <property type="entry name" value="DNA-dir_DNA_pol_X"/>
</dbReference>